<accession>A0A3E3DZ45</accession>
<feature type="active site" description="O-isoaspartyl threonine intermediate" evidence="5">
    <location>
        <position position="12"/>
    </location>
</feature>
<dbReference type="InterPro" id="IPR020827">
    <property type="entry name" value="Asparaginase/glutaminase_AS1"/>
</dbReference>
<dbReference type="PROSITE" id="PS00917">
    <property type="entry name" value="ASN_GLN_ASE_2"/>
    <property type="match status" value="1"/>
</dbReference>
<dbReference type="EMBL" id="QUSM01000003">
    <property type="protein sequence ID" value="RGD74557.1"/>
    <property type="molecule type" value="Genomic_DNA"/>
</dbReference>
<dbReference type="InterPro" id="IPR041725">
    <property type="entry name" value="L-asparaginase_I"/>
</dbReference>
<evidence type="ECO:0000256" key="4">
    <source>
        <dbReference type="ARBA" id="ARBA00049366"/>
    </source>
</evidence>
<evidence type="ECO:0000256" key="3">
    <source>
        <dbReference type="ARBA" id="ARBA00022801"/>
    </source>
</evidence>
<feature type="active site" evidence="8">
    <location>
        <position position="85"/>
    </location>
</feature>
<dbReference type="Gene3D" id="3.40.50.40">
    <property type="match status" value="1"/>
</dbReference>
<dbReference type="Gene3D" id="3.40.50.1170">
    <property type="entry name" value="L-asparaginase, N-terminal domain"/>
    <property type="match status" value="1"/>
</dbReference>
<dbReference type="GO" id="GO:0006520">
    <property type="term" value="P:amino acid metabolic process"/>
    <property type="evidence" value="ECO:0007669"/>
    <property type="project" value="InterPro"/>
</dbReference>
<dbReference type="Pfam" id="PF17763">
    <property type="entry name" value="Asparaginase_C"/>
    <property type="match status" value="1"/>
</dbReference>
<dbReference type="PIRSF" id="PIRSF001220">
    <property type="entry name" value="L-ASNase_gatD"/>
    <property type="match status" value="1"/>
</dbReference>
<organism evidence="11 12">
    <name type="scientific">Anaerofustis stercorihominis</name>
    <dbReference type="NCBI Taxonomy" id="214853"/>
    <lineage>
        <taxon>Bacteria</taxon>
        <taxon>Bacillati</taxon>
        <taxon>Bacillota</taxon>
        <taxon>Clostridia</taxon>
        <taxon>Eubacteriales</taxon>
        <taxon>Eubacteriaceae</taxon>
        <taxon>Anaerofustis</taxon>
    </lineage>
</organism>
<dbReference type="AlphaFoldDB" id="A0A3E3DZ45"/>
<dbReference type="InterPro" id="IPR036152">
    <property type="entry name" value="Asp/glu_Ase-like_sf"/>
</dbReference>
<dbReference type="PROSITE" id="PS51732">
    <property type="entry name" value="ASN_GLN_ASE_3"/>
    <property type="match status" value="1"/>
</dbReference>
<dbReference type="InterPro" id="IPR040919">
    <property type="entry name" value="Asparaginase_C"/>
</dbReference>
<dbReference type="Pfam" id="PF00710">
    <property type="entry name" value="Asparaginase"/>
    <property type="match status" value="1"/>
</dbReference>
<dbReference type="PROSITE" id="PS00144">
    <property type="entry name" value="ASN_GLN_ASE_1"/>
    <property type="match status" value="1"/>
</dbReference>
<evidence type="ECO:0000259" key="10">
    <source>
        <dbReference type="Pfam" id="PF17763"/>
    </source>
</evidence>
<dbReference type="Proteomes" id="UP000261212">
    <property type="component" value="Unassembled WGS sequence"/>
</dbReference>
<dbReference type="NCBIfam" id="TIGR00519">
    <property type="entry name" value="asnASE_I"/>
    <property type="match status" value="1"/>
</dbReference>
<feature type="active site" evidence="7">
    <location>
        <position position="12"/>
    </location>
</feature>
<dbReference type="CDD" id="cd08963">
    <property type="entry name" value="L-asparaginase_I"/>
    <property type="match status" value="1"/>
</dbReference>
<evidence type="ECO:0000259" key="9">
    <source>
        <dbReference type="Pfam" id="PF00710"/>
    </source>
</evidence>
<dbReference type="SMART" id="SM00870">
    <property type="entry name" value="Asparaginase"/>
    <property type="match status" value="1"/>
</dbReference>
<comment type="similarity">
    <text evidence="1">Belongs to the asparaginase 1 family.</text>
</comment>
<comment type="catalytic activity">
    <reaction evidence="4">
        <text>L-asparagine + H2O = L-aspartate + NH4(+)</text>
        <dbReference type="Rhea" id="RHEA:21016"/>
        <dbReference type="ChEBI" id="CHEBI:15377"/>
        <dbReference type="ChEBI" id="CHEBI:28938"/>
        <dbReference type="ChEBI" id="CHEBI:29991"/>
        <dbReference type="ChEBI" id="CHEBI:58048"/>
        <dbReference type="EC" id="3.5.1.1"/>
    </reaction>
</comment>
<dbReference type="InterPro" id="IPR027475">
    <property type="entry name" value="Asparaginase/glutaminase_AS2"/>
</dbReference>
<gene>
    <name evidence="11" type="ORF">DW687_07315</name>
</gene>
<feature type="domain" description="L-asparaginase N-terminal" evidence="9">
    <location>
        <begin position="3"/>
        <end position="183"/>
    </location>
</feature>
<dbReference type="InterPro" id="IPR027473">
    <property type="entry name" value="L-asparaginase_C"/>
</dbReference>
<keyword evidence="3" id="KW-0378">Hydrolase</keyword>
<dbReference type="PRINTS" id="PR00139">
    <property type="entry name" value="ASNGLNASE"/>
</dbReference>
<proteinExistence type="inferred from homology"/>
<dbReference type="FunFam" id="3.40.50.1170:FF:000001">
    <property type="entry name" value="L-asparaginase 2"/>
    <property type="match status" value="1"/>
</dbReference>
<dbReference type="InterPro" id="IPR006034">
    <property type="entry name" value="Asparaginase/glutaminase-like"/>
</dbReference>
<feature type="domain" description="Asparaginase/glutaminase C-terminal" evidence="10">
    <location>
        <begin position="204"/>
        <end position="321"/>
    </location>
</feature>
<dbReference type="GO" id="GO:0004067">
    <property type="term" value="F:asparaginase activity"/>
    <property type="evidence" value="ECO:0007669"/>
    <property type="project" value="UniProtKB-UniRule"/>
</dbReference>
<evidence type="ECO:0000256" key="6">
    <source>
        <dbReference type="PIRSR" id="PIRSR001220-2"/>
    </source>
</evidence>
<evidence type="ECO:0000256" key="8">
    <source>
        <dbReference type="PROSITE-ProRule" id="PRU10100"/>
    </source>
</evidence>
<evidence type="ECO:0000313" key="12">
    <source>
        <dbReference type="Proteomes" id="UP000261212"/>
    </source>
</evidence>
<name>A0A3E3DZ45_9FIRM</name>
<dbReference type="PIRSF" id="PIRSF500176">
    <property type="entry name" value="L_ASNase"/>
    <property type="match status" value="1"/>
</dbReference>
<dbReference type="InterPro" id="IPR006033">
    <property type="entry name" value="AsnA_fam"/>
</dbReference>
<dbReference type="PANTHER" id="PTHR11707">
    <property type="entry name" value="L-ASPARAGINASE"/>
    <property type="match status" value="1"/>
</dbReference>
<protein>
    <recommendedName>
        <fullName evidence="2">asparaginase</fullName>
        <ecNumber evidence="2">3.5.1.1</ecNumber>
    </recommendedName>
</protein>
<dbReference type="RefSeq" id="WP_117532250.1">
    <property type="nucleotide sequence ID" value="NZ_QUSM01000003.1"/>
</dbReference>
<evidence type="ECO:0000256" key="7">
    <source>
        <dbReference type="PROSITE-ProRule" id="PRU10099"/>
    </source>
</evidence>
<dbReference type="EC" id="3.5.1.1" evidence="2"/>
<reference evidence="11 12" key="1">
    <citation type="submission" date="2018-08" db="EMBL/GenBank/DDBJ databases">
        <title>A genome reference for cultivated species of the human gut microbiota.</title>
        <authorList>
            <person name="Zou Y."/>
            <person name="Xue W."/>
            <person name="Luo G."/>
        </authorList>
    </citation>
    <scope>NUCLEOTIDE SEQUENCE [LARGE SCALE GENOMIC DNA]</scope>
    <source>
        <strain evidence="11 12">AM25-6</strain>
    </source>
</reference>
<dbReference type="SUPFAM" id="SSF53774">
    <property type="entry name" value="Glutaminase/Asparaginase"/>
    <property type="match status" value="1"/>
</dbReference>
<dbReference type="InterPro" id="IPR027474">
    <property type="entry name" value="L-asparaginase_N"/>
</dbReference>
<comment type="caution">
    <text evidence="11">The sequence shown here is derived from an EMBL/GenBank/DDBJ whole genome shotgun (WGS) entry which is preliminary data.</text>
</comment>
<feature type="binding site" evidence="6">
    <location>
        <begin position="85"/>
        <end position="86"/>
    </location>
    <ligand>
        <name>substrate</name>
    </ligand>
</feature>
<sequence length="333" mass="37697">MKKILLIATGGTIASIKTNSGMKPNTSAEELISYIPEIKGICEVDYIQLFNVDSTNIQPEHWLKIVRCIEEKYEEYDGFVITHGTDTMAYTSSAVSYLVQNPKKPVILTGSQKPINADITDAKKNLIDSFTFACDDDIHGVYLVLGGKAIVGTRARKLRSKSYNAFESINYPVAAFIDENRIIKYVEKERKDNDTAFYSTINSKVFLLKLIPGMEPDVLDYISDKYDVIVIEGYGVGGLPFHNKRNFFDKLEMITQKGKIAVLSTQVMLEGSDAKLYEVGHRAVANYNVLEAYDMTTESVVVKLMWITSFTKEFNEIKKLFYKKINHDILRID</sequence>
<dbReference type="SFLD" id="SFLDS00057">
    <property type="entry name" value="Glutaminase/Asparaginase"/>
    <property type="match status" value="1"/>
</dbReference>
<dbReference type="InterPro" id="IPR037152">
    <property type="entry name" value="L-asparaginase_N_sf"/>
</dbReference>
<feature type="binding site" evidence="6">
    <location>
        <position position="54"/>
    </location>
    <ligand>
        <name>substrate</name>
    </ligand>
</feature>
<evidence type="ECO:0000256" key="2">
    <source>
        <dbReference type="ARBA" id="ARBA00012920"/>
    </source>
</evidence>
<evidence type="ECO:0000256" key="5">
    <source>
        <dbReference type="PIRSR" id="PIRSR001220-1"/>
    </source>
</evidence>
<evidence type="ECO:0000256" key="1">
    <source>
        <dbReference type="ARBA" id="ARBA00010518"/>
    </source>
</evidence>
<dbReference type="PANTHER" id="PTHR11707:SF28">
    <property type="entry name" value="60 KDA LYSOPHOSPHOLIPASE"/>
    <property type="match status" value="1"/>
</dbReference>
<evidence type="ECO:0000313" key="11">
    <source>
        <dbReference type="EMBL" id="RGD74557.1"/>
    </source>
</evidence>